<dbReference type="EMBL" id="CAJNOQ010023400">
    <property type="protein sequence ID" value="CAF1514769.1"/>
    <property type="molecule type" value="Genomic_DNA"/>
</dbReference>
<sequence>MKPSQIRSFFSRLKWLRQTTKDTEPSEPESDIDDEEEAYKDDMVDQEITDQENLRKDVVKEISKTKPKRPLSEAGQTESSQKTQKK</sequence>
<protein>
    <submittedName>
        <fullName evidence="3">Uncharacterized protein</fullName>
    </submittedName>
</protein>
<feature type="compositionally biased region" description="Basic and acidic residues" evidence="1">
    <location>
        <begin position="52"/>
        <end position="64"/>
    </location>
</feature>
<keyword evidence="6" id="KW-1185">Reference proteome</keyword>
<evidence type="ECO:0000313" key="2">
    <source>
        <dbReference type="EMBL" id="CAF1388159.1"/>
    </source>
</evidence>
<feature type="compositionally biased region" description="Polar residues" evidence="1">
    <location>
        <begin position="74"/>
        <end position="86"/>
    </location>
</feature>
<feature type="compositionally biased region" description="Acidic residues" evidence="1">
    <location>
        <begin position="25"/>
        <end position="50"/>
    </location>
</feature>
<evidence type="ECO:0000313" key="4">
    <source>
        <dbReference type="EMBL" id="CAF4195969.1"/>
    </source>
</evidence>
<reference evidence="3" key="1">
    <citation type="submission" date="2021-02" db="EMBL/GenBank/DDBJ databases">
        <authorList>
            <person name="Nowell W R."/>
        </authorList>
    </citation>
    <scope>NUCLEOTIDE SEQUENCE</scope>
</reference>
<gene>
    <name evidence="3" type="ORF">GPM918_LOCUS37275</name>
    <name evidence="2" type="ORF">OVA965_LOCUS32440</name>
    <name evidence="5" type="ORF">SRO942_LOCUS38036</name>
    <name evidence="4" type="ORF">TMI583_LOCUS33296</name>
</gene>
<evidence type="ECO:0000313" key="6">
    <source>
        <dbReference type="Proteomes" id="UP000663829"/>
    </source>
</evidence>
<organism evidence="3 6">
    <name type="scientific">Didymodactylos carnosus</name>
    <dbReference type="NCBI Taxonomy" id="1234261"/>
    <lineage>
        <taxon>Eukaryota</taxon>
        <taxon>Metazoa</taxon>
        <taxon>Spiralia</taxon>
        <taxon>Gnathifera</taxon>
        <taxon>Rotifera</taxon>
        <taxon>Eurotatoria</taxon>
        <taxon>Bdelloidea</taxon>
        <taxon>Philodinida</taxon>
        <taxon>Philodinidae</taxon>
        <taxon>Didymodactylos</taxon>
    </lineage>
</organism>
<dbReference type="Proteomes" id="UP000677228">
    <property type="component" value="Unassembled WGS sequence"/>
</dbReference>
<dbReference type="Proteomes" id="UP000681722">
    <property type="component" value="Unassembled WGS sequence"/>
</dbReference>
<accession>A0A815UBT0</accession>
<dbReference type="Proteomes" id="UP000682733">
    <property type="component" value="Unassembled WGS sequence"/>
</dbReference>
<dbReference type="EMBL" id="CAJOBA010046984">
    <property type="protein sequence ID" value="CAF4195969.1"/>
    <property type="molecule type" value="Genomic_DNA"/>
</dbReference>
<name>A0A815UBT0_9BILA</name>
<dbReference type="EMBL" id="CAJNOK010025285">
    <property type="protein sequence ID" value="CAF1388159.1"/>
    <property type="molecule type" value="Genomic_DNA"/>
</dbReference>
<proteinExistence type="predicted"/>
<evidence type="ECO:0000313" key="3">
    <source>
        <dbReference type="EMBL" id="CAF1514769.1"/>
    </source>
</evidence>
<dbReference type="AlphaFoldDB" id="A0A815UBT0"/>
<dbReference type="EMBL" id="CAJOBC010088939">
    <property type="protein sequence ID" value="CAF4374871.1"/>
    <property type="molecule type" value="Genomic_DNA"/>
</dbReference>
<feature type="region of interest" description="Disordered" evidence="1">
    <location>
        <begin position="19"/>
        <end position="86"/>
    </location>
</feature>
<evidence type="ECO:0000313" key="5">
    <source>
        <dbReference type="EMBL" id="CAF4374871.1"/>
    </source>
</evidence>
<comment type="caution">
    <text evidence="3">The sequence shown here is derived from an EMBL/GenBank/DDBJ whole genome shotgun (WGS) entry which is preliminary data.</text>
</comment>
<evidence type="ECO:0000256" key="1">
    <source>
        <dbReference type="SAM" id="MobiDB-lite"/>
    </source>
</evidence>
<dbReference type="Proteomes" id="UP000663829">
    <property type="component" value="Unassembled WGS sequence"/>
</dbReference>